<sequence>KTSPVKKTQKTLFSFLGLPTPSTSRLEIEEDEIPAIDKSNVALASSTDMDGSSSGKESEELTLGRRTLR</sequence>
<accession>A0A9N9KAT5</accession>
<organism evidence="2 3">
    <name type="scientific">Racocetra fulgida</name>
    <dbReference type="NCBI Taxonomy" id="60492"/>
    <lineage>
        <taxon>Eukaryota</taxon>
        <taxon>Fungi</taxon>
        <taxon>Fungi incertae sedis</taxon>
        <taxon>Mucoromycota</taxon>
        <taxon>Glomeromycotina</taxon>
        <taxon>Glomeromycetes</taxon>
        <taxon>Diversisporales</taxon>
        <taxon>Gigasporaceae</taxon>
        <taxon>Racocetra</taxon>
    </lineage>
</organism>
<proteinExistence type="predicted"/>
<feature type="non-terminal residue" evidence="2">
    <location>
        <position position="1"/>
    </location>
</feature>
<dbReference type="Proteomes" id="UP000789396">
    <property type="component" value="Unassembled WGS sequence"/>
</dbReference>
<evidence type="ECO:0000313" key="3">
    <source>
        <dbReference type="Proteomes" id="UP000789396"/>
    </source>
</evidence>
<feature type="non-terminal residue" evidence="2">
    <location>
        <position position="69"/>
    </location>
</feature>
<gene>
    <name evidence="2" type="ORF">RFULGI_LOCUS19528</name>
</gene>
<evidence type="ECO:0000256" key="1">
    <source>
        <dbReference type="SAM" id="MobiDB-lite"/>
    </source>
</evidence>
<dbReference type="AlphaFoldDB" id="A0A9N9KAT5"/>
<dbReference type="OrthoDB" id="10492435at2759"/>
<keyword evidence="3" id="KW-1185">Reference proteome</keyword>
<dbReference type="EMBL" id="CAJVPZ010097884">
    <property type="protein sequence ID" value="CAG8819694.1"/>
    <property type="molecule type" value="Genomic_DNA"/>
</dbReference>
<evidence type="ECO:0000313" key="2">
    <source>
        <dbReference type="EMBL" id="CAG8819694.1"/>
    </source>
</evidence>
<protein>
    <submittedName>
        <fullName evidence="2">3517_t:CDS:1</fullName>
    </submittedName>
</protein>
<feature type="compositionally biased region" description="Polar residues" evidence="1">
    <location>
        <begin position="42"/>
        <end position="55"/>
    </location>
</feature>
<feature type="region of interest" description="Disordered" evidence="1">
    <location>
        <begin position="37"/>
        <end position="69"/>
    </location>
</feature>
<reference evidence="2" key="1">
    <citation type="submission" date="2021-06" db="EMBL/GenBank/DDBJ databases">
        <authorList>
            <person name="Kallberg Y."/>
            <person name="Tangrot J."/>
            <person name="Rosling A."/>
        </authorList>
    </citation>
    <scope>NUCLEOTIDE SEQUENCE</scope>
    <source>
        <strain evidence="2">IN212</strain>
    </source>
</reference>
<comment type="caution">
    <text evidence="2">The sequence shown here is derived from an EMBL/GenBank/DDBJ whole genome shotgun (WGS) entry which is preliminary data.</text>
</comment>
<name>A0A9N9KAT5_9GLOM</name>